<organism evidence="6 7">
    <name type="scientific">Halotalea alkalilenta</name>
    <dbReference type="NCBI Taxonomy" id="376489"/>
    <lineage>
        <taxon>Bacteria</taxon>
        <taxon>Pseudomonadati</taxon>
        <taxon>Pseudomonadota</taxon>
        <taxon>Gammaproteobacteria</taxon>
        <taxon>Oceanospirillales</taxon>
        <taxon>Halomonadaceae</taxon>
        <taxon>Halotalea</taxon>
    </lineage>
</organism>
<keyword evidence="7" id="KW-1185">Reference proteome</keyword>
<keyword evidence="4" id="KW-0804">Transcription</keyword>
<dbReference type="SUPFAM" id="SSF46785">
    <property type="entry name" value="Winged helix' DNA-binding domain"/>
    <property type="match status" value="1"/>
</dbReference>
<dbReference type="SUPFAM" id="SSF53850">
    <property type="entry name" value="Periplasmic binding protein-like II"/>
    <property type="match status" value="1"/>
</dbReference>
<dbReference type="InterPro" id="IPR005119">
    <property type="entry name" value="LysR_subst-bd"/>
</dbReference>
<dbReference type="Gene3D" id="3.40.190.290">
    <property type="match status" value="1"/>
</dbReference>
<dbReference type="EMBL" id="CP015243">
    <property type="protein sequence ID" value="ANF59488.1"/>
    <property type="molecule type" value="Genomic_DNA"/>
</dbReference>
<feature type="domain" description="HTH lysR-type" evidence="5">
    <location>
        <begin position="1"/>
        <end position="41"/>
    </location>
</feature>
<dbReference type="PANTHER" id="PTHR30537">
    <property type="entry name" value="HTH-TYPE TRANSCRIPTIONAL REGULATOR"/>
    <property type="match status" value="1"/>
</dbReference>
<evidence type="ECO:0000313" key="7">
    <source>
        <dbReference type="Proteomes" id="UP000077875"/>
    </source>
</evidence>
<dbReference type="FunFam" id="3.40.190.290:FF:000001">
    <property type="entry name" value="Transcriptional regulator, LysR family"/>
    <property type="match status" value="1"/>
</dbReference>
<dbReference type="PROSITE" id="PS50931">
    <property type="entry name" value="HTH_LYSR"/>
    <property type="match status" value="1"/>
</dbReference>
<name>A0A172YJR5_9GAMM</name>
<dbReference type="PANTHER" id="PTHR30537:SF5">
    <property type="entry name" value="HTH-TYPE TRANSCRIPTIONAL ACTIVATOR TTDR-RELATED"/>
    <property type="match status" value="1"/>
</dbReference>
<dbReference type="Pfam" id="PF03466">
    <property type="entry name" value="LysR_substrate"/>
    <property type="match status" value="1"/>
</dbReference>
<protein>
    <submittedName>
        <fullName evidence="6">LysR family transcriptional regulator</fullName>
    </submittedName>
</protein>
<evidence type="ECO:0000256" key="4">
    <source>
        <dbReference type="ARBA" id="ARBA00023163"/>
    </source>
</evidence>
<dbReference type="AlphaFoldDB" id="A0A172YJR5"/>
<evidence type="ECO:0000313" key="6">
    <source>
        <dbReference type="EMBL" id="ANF59488.1"/>
    </source>
</evidence>
<dbReference type="GO" id="GO:0043565">
    <property type="term" value="F:sequence-specific DNA binding"/>
    <property type="evidence" value="ECO:0007669"/>
    <property type="project" value="TreeGrafter"/>
</dbReference>
<dbReference type="InterPro" id="IPR000847">
    <property type="entry name" value="LysR_HTH_N"/>
</dbReference>
<dbReference type="Proteomes" id="UP000077875">
    <property type="component" value="Chromosome"/>
</dbReference>
<dbReference type="STRING" id="376489.A5892_04415"/>
<accession>A0A172YJR5</accession>
<dbReference type="InterPro" id="IPR036390">
    <property type="entry name" value="WH_DNA-bd_sf"/>
</dbReference>
<keyword evidence="2" id="KW-0805">Transcription regulation</keyword>
<dbReference type="GO" id="GO:0006351">
    <property type="term" value="P:DNA-templated transcription"/>
    <property type="evidence" value="ECO:0007669"/>
    <property type="project" value="TreeGrafter"/>
</dbReference>
<evidence type="ECO:0000256" key="3">
    <source>
        <dbReference type="ARBA" id="ARBA00023125"/>
    </source>
</evidence>
<sequence length="283" mass="31100">MTATARDLGLSLAAVSKRLAQLERRLGVTLMQRSTRKLSLTAEGELYLERGASILAELAELEGALSDPRQSLRGSLRVSATFGFGRRHIAPLLSSFAQRHPELELQLELGNYPPSLDDGFDLVIRVGPPPDARLVARRLLANRRVLCAAPAYLEAHGAPADLDALAAHRCIVLRENSSDHGIWRFIDQDRERAVRIKGTLSTNDGEVAVGLALDGHGLLLRSWWDVQAHLAQGRLVELLPGITTPSADFYAVYRPRRHPSRRLEALLGWLSDALPARVPTSRA</sequence>
<dbReference type="InterPro" id="IPR036388">
    <property type="entry name" value="WH-like_DNA-bd_sf"/>
</dbReference>
<dbReference type="GO" id="GO:0003700">
    <property type="term" value="F:DNA-binding transcription factor activity"/>
    <property type="evidence" value="ECO:0007669"/>
    <property type="project" value="InterPro"/>
</dbReference>
<keyword evidence="3" id="KW-0238">DNA-binding</keyword>
<dbReference type="InterPro" id="IPR058163">
    <property type="entry name" value="LysR-type_TF_proteobact-type"/>
</dbReference>
<comment type="similarity">
    <text evidence="1">Belongs to the LysR transcriptional regulatory family.</text>
</comment>
<proteinExistence type="inferred from homology"/>
<evidence type="ECO:0000256" key="1">
    <source>
        <dbReference type="ARBA" id="ARBA00009437"/>
    </source>
</evidence>
<dbReference type="Gene3D" id="1.10.10.10">
    <property type="entry name" value="Winged helix-like DNA-binding domain superfamily/Winged helix DNA-binding domain"/>
    <property type="match status" value="1"/>
</dbReference>
<evidence type="ECO:0000259" key="5">
    <source>
        <dbReference type="PROSITE" id="PS50931"/>
    </source>
</evidence>
<dbReference type="KEGG" id="haa:A5892_04415"/>
<gene>
    <name evidence="6" type="ORF">A5892_04415</name>
</gene>
<reference evidence="6 7" key="1">
    <citation type="submission" date="2016-04" db="EMBL/GenBank/DDBJ databases">
        <title>Complete Genome Sequence of Halotalea alkalilenta IHB B 13600.</title>
        <authorList>
            <person name="Swarnkar M.K."/>
            <person name="Sharma A."/>
            <person name="Kaushal K."/>
            <person name="Soni R."/>
            <person name="Rana S."/>
            <person name="Singh A.K."/>
            <person name="Gulati A."/>
        </authorList>
    </citation>
    <scope>NUCLEOTIDE SEQUENCE [LARGE SCALE GENOMIC DNA]</scope>
    <source>
        <strain evidence="6 7">IHB B 13600</strain>
    </source>
</reference>
<dbReference type="Pfam" id="PF00126">
    <property type="entry name" value="HTH_1"/>
    <property type="match status" value="1"/>
</dbReference>
<evidence type="ECO:0000256" key="2">
    <source>
        <dbReference type="ARBA" id="ARBA00023015"/>
    </source>
</evidence>